<comment type="caution">
    <text evidence="1">The sequence shown here is derived from an EMBL/GenBank/DDBJ whole genome shotgun (WGS) entry which is preliminary data.</text>
</comment>
<protein>
    <submittedName>
        <fullName evidence="1">Uncharacterized protein</fullName>
    </submittedName>
</protein>
<reference evidence="1 2" key="1">
    <citation type="journal article" date="2018" name="Nat. Biotechnol.">
        <title>A standardized bacterial taxonomy based on genome phylogeny substantially revises the tree of life.</title>
        <authorList>
            <person name="Parks D.H."/>
            <person name="Chuvochina M."/>
            <person name="Waite D.W."/>
            <person name="Rinke C."/>
            <person name="Skarshewski A."/>
            <person name="Chaumeil P.A."/>
            <person name="Hugenholtz P."/>
        </authorList>
    </citation>
    <scope>NUCLEOTIDE SEQUENCE [LARGE SCALE GENOMIC DNA]</scope>
    <source>
        <strain evidence="1">UBA10227</strain>
    </source>
</reference>
<dbReference type="EMBL" id="DPRK01000041">
    <property type="protein sequence ID" value="HCY80573.1"/>
    <property type="molecule type" value="Genomic_DNA"/>
</dbReference>
<gene>
    <name evidence="1" type="ORF">DHV22_02690</name>
</gene>
<dbReference type="AlphaFoldDB" id="A0A3D6BN36"/>
<organism evidence="1 2">
    <name type="scientific">Xanthomarina gelatinilytica</name>
    <dbReference type="NCBI Taxonomy" id="1137281"/>
    <lineage>
        <taxon>Bacteria</taxon>
        <taxon>Pseudomonadati</taxon>
        <taxon>Bacteroidota</taxon>
        <taxon>Flavobacteriia</taxon>
        <taxon>Flavobacteriales</taxon>
        <taxon>Flavobacteriaceae</taxon>
        <taxon>Xanthomarina</taxon>
    </lineage>
</organism>
<sequence>MADQIVIANGESILVDNSFHIPWADKGKNWVDAWCPNTIHFVIWNNLPGQNEIQNKDASTGMMTSNTSLNATSDAVGSTTVADLLTWAGVRQLQIEEAIAEHNSARSTEFNTQLAAWEAADSSNNEDNFNTFSWSKTWRDYDSNYS</sequence>
<name>A0A3D6BN36_9FLAO</name>
<evidence type="ECO:0000313" key="2">
    <source>
        <dbReference type="Proteomes" id="UP000263268"/>
    </source>
</evidence>
<evidence type="ECO:0000313" key="1">
    <source>
        <dbReference type="EMBL" id="HCY80573.1"/>
    </source>
</evidence>
<accession>A0A3D6BN36</accession>
<proteinExistence type="predicted"/>
<dbReference type="Proteomes" id="UP000263268">
    <property type="component" value="Unassembled WGS sequence"/>
</dbReference>